<dbReference type="OrthoDB" id="9800417at2"/>
<protein>
    <recommendedName>
        <fullName evidence="4">Nuclease</fullName>
    </recommendedName>
</protein>
<accession>A0A4Q4H1V9</accession>
<feature type="transmembrane region" description="Helical" evidence="1">
    <location>
        <begin position="83"/>
        <end position="102"/>
    </location>
</feature>
<evidence type="ECO:0000256" key="1">
    <source>
        <dbReference type="SAM" id="Phobius"/>
    </source>
</evidence>
<keyword evidence="1" id="KW-0812">Transmembrane</keyword>
<sequence>MPDAFNAKNTLRAGESNPKCAWYINANEPTALDYNEEYKTESHKADFYTADAFRCSDHEPIIVDLDFNSPSTPQKPETEHKKALVFLAAIFVLASIVMIAPLDRRKQSSI</sequence>
<reference evidence="2 3" key="1">
    <citation type="submission" date="2020-02" db="EMBL/GenBank/DDBJ databases">
        <title>Tigecycline-resistant Acinetobacter species from pigs and migratory birds.</title>
        <authorList>
            <person name="Chen C."/>
            <person name="Sun J."/>
            <person name="Liao X.-P."/>
            <person name="Liu Y.-H."/>
        </authorList>
    </citation>
    <scope>NUCLEOTIDE SEQUENCE [LARGE SCALE GENOMIC DNA]</scope>
    <source>
        <strain evidence="2 3">YH12207_T</strain>
    </source>
</reference>
<dbReference type="EMBL" id="CP048659">
    <property type="protein sequence ID" value="QOW44417.1"/>
    <property type="molecule type" value="Genomic_DNA"/>
</dbReference>
<dbReference type="RefSeq" id="WP_130072680.1">
    <property type="nucleotide sequence ID" value="NZ_CP048659.1"/>
</dbReference>
<name>A0A4Q4H1V9_9GAMM</name>
<dbReference type="Proteomes" id="UP000593966">
    <property type="component" value="Chromosome"/>
</dbReference>
<keyword evidence="1" id="KW-1133">Transmembrane helix</keyword>
<evidence type="ECO:0000313" key="3">
    <source>
        <dbReference type="Proteomes" id="UP000593966"/>
    </source>
</evidence>
<keyword evidence="1" id="KW-0472">Membrane</keyword>
<organism evidence="2 3">
    <name type="scientific">Acinetobacter piscicola</name>
    <dbReference type="NCBI Taxonomy" id="2006115"/>
    <lineage>
        <taxon>Bacteria</taxon>
        <taxon>Pseudomonadati</taxon>
        <taxon>Pseudomonadota</taxon>
        <taxon>Gammaproteobacteria</taxon>
        <taxon>Moraxellales</taxon>
        <taxon>Moraxellaceae</taxon>
        <taxon>Acinetobacter</taxon>
    </lineage>
</organism>
<keyword evidence="3" id="KW-1185">Reference proteome</keyword>
<evidence type="ECO:0000313" key="2">
    <source>
        <dbReference type="EMBL" id="QOW44417.1"/>
    </source>
</evidence>
<gene>
    <name evidence="2" type="ORF">G0028_07060</name>
</gene>
<evidence type="ECO:0008006" key="4">
    <source>
        <dbReference type="Google" id="ProtNLM"/>
    </source>
</evidence>
<proteinExistence type="predicted"/>
<dbReference type="AlphaFoldDB" id="A0A4Q4H1V9"/>